<feature type="transmembrane region" description="Helical" evidence="7">
    <location>
        <begin position="275"/>
        <end position="297"/>
    </location>
</feature>
<evidence type="ECO:0000256" key="4">
    <source>
        <dbReference type="ARBA" id="ARBA00022692"/>
    </source>
</evidence>
<keyword evidence="10" id="KW-1185">Reference proteome</keyword>
<feature type="transmembrane region" description="Helical" evidence="7">
    <location>
        <begin position="395"/>
        <end position="413"/>
    </location>
</feature>
<evidence type="ECO:0000256" key="3">
    <source>
        <dbReference type="ARBA" id="ARBA00022475"/>
    </source>
</evidence>
<comment type="subcellular location">
    <subcellularLocation>
        <location evidence="1">Cell membrane</location>
        <topology evidence="1">Multi-pass membrane protein</topology>
    </subcellularLocation>
</comment>
<dbReference type="SUPFAM" id="SSF103473">
    <property type="entry name" value="MFS general substrate transporter"/>
    <property type="match status" value="1"/>
</dbReference>
<evidence type="ECO:0000313" key="9">
    <source>
        <dbReference type="EMBL" id="MCM4081958.1"/>
    </source>
</evidence>
<keyword evidence="4 7" id="KW-0812">Transmembrane</keyword>
<proteinExistence type="predicted"/>
<dbReference type="EMBL" id="JAMQOL010000044">
    <property type="protein sequence ID" value="MCM4081958.1"/>
    <property type="molecule type" value="Genomic_DNA"/>
</dbReference>
<keyword evidence="5 7" id="KW-1133">Transmembrane helix</keyword>
<feature type="transmembrane region" description="Helical" evidence="7">
    <location>
        <begin position="47"/>
        <end position="70"/>
    </location>
</feature>
<feature type="transmembrane region" description="Helical" evidence="7">
    <location>
        <begin position="328"/>
        <end position="348"/>
    </location>
</feature>
<dbReference type="InterPro" id="IPR020846">
    <property type="entry name" value="MFS_dom"/>
</dbReference>
<feature type="transmembrane region" description="Helical" evidence="7">
    <location>
        <begin position="91"/>
        <end position="114"/>
    </location>
</feature>
<organism evidence="9 10">
    <name type="scientific">Paractinoplanes hotanensis</name>
    <dbReference type="NCBI Taxonomy" id="2906497"/>
    <lineage>
        <taxon>Bacteria</taxon>
        <taxon>Bacillati</taxon>
        <taxon>Actinomycetota</taxon>
        <taxon>Actinomycetes</taxon>
        <taxon>Micromonosporales</taxon>
        <taxon>Micromonosporaceae</taxon>
        <taxon>Paractinoplanes</taxon>
    </lineage>
</organism>
<feature type="transmembrane region" description="Helical" evidence="7">
    <location>
        <begin position="163"/>
        <end position="190"/>
    </location>
</feature>
<accession>A0ABT0Y7E5</accession>
<dbReference type="CDD" id="cd06173">
    <property type="entry name" value="MFS_MefA_like"/>
    <property type="match status" value="1"/>
</dbReference>
<feature type="transmembrane region" description="Helical" evidence="7">
    <location>
        <begin position="21"/>
        <end position="41"/>
    </location>
</feature>
<name>A0ABT0Y7E5_9ACTN</name>
<evidence type="ECO:0000259" key="8">
    <source>
        <dbReference type="PROSITE" id="PS50850"/>
    </source>
</evidence>
<evidence type="ECO:0000256" key="5">
    <source>
        <dbReference type="ARBA" id="ARBA00022989"/>
    </source>
</evidence>
<feature type="transmembrane region" description="Helical" evidence="7">
    <location>
        <begin position="369"/>
        <end position="389"/>
    </location>
</feature>
<sequence>MRAPFAAPLGADFWKLWTSSAVANLGDGITMVAGPLLVASITTNPAAVAGAVLAQQLPWLLFALISGAWADRLDRRRLVVSVNALRAGAMAVLALAVGFDVATVPLILTVFFLLGTGETLADTASAAFVPAIVAEPQRPRANSLLFASFNVLNQFAAKPLGGWLFIVAAAVPFAVNALTFAVSAALIATIRAITPARSRPSPVDADAALAAAEPDGVRRPGLWSEIGEGMRWLLKHRLLRTLAFTMAVGNVVFCAAFAVFVLYATRVLGLSDVGYGVLLVAFAAGGLLGTLVAPALIRRVATSLLLRTGLVVECALHATLALSREPWAVAAMIVVFGIHTTVWGVVVTTIRQRDVPPAMYGRVASVHSFLELGGAALGSLLGGVVATAYGLVAPYWLATLAMALVAAAAWRGLRAATLGSSPEPEAATSP</sequence>
<evidence type="ECO:0000256" key="7">
    <source>
        <dbReference type="SAM" id="Phobius"/>
    </source>
</evidence>
<reference evidence="9 10" key="1">
    <citation type="submission" date="2022-06" db="EMBL/GenBank/DDBJ databases">
        <title>Actinoplanes abujensis sp. nov., isolated from Nigerian arid soil.</title>
        <authorList>
            <person name="Ding P."/>
        </authorList>
    </citation>
    <scope>NUCLEOTIDE SEQUENCE [LARGE SCALE GENOMIC DNA]</scope>
    <source>
        <strain evidence="10">TRM88002</strain>
    </source>
</reference>
<dbReference type="Proteomes" id="UP001523216">
    <property type="component" value="Unassembled WGS sequence"/>
</dbReference>
<feature type="transmembrane region" description="Helical" evidence="7">
    <location>
        <begin position="304"/>
        <end position="322"/>
    </location>
</feature>
<feature type="domain" description="Major facilitator superfamily (MFS) profile" evidence="8">
    <location>
        <begin position="1"/>
        <end position="418"/>
    </location>
</feature>
<gene>
    <name evidence="9" type="ORF">LXN57_30770</name>
</gene>
<dbReference type="RefSeq" id="WP_251801674.1">
    <property type="nucleotide sequence ID" value="NZ_JAMQOL010000044.1"/>
</dbReference>
<dbReference type="InterPro" id="IPR036259">
    <property type="entry name" value="MFS_trans_sf"/>
</dbReference>
<feature type="transmembrane region" description="Helical" evidence="7">
    <location>
        <begin position="238"/>
        <end position="263"/>
    </location>
</feature>
<keyword evidence="6 7" id="KW-0472">Membrane</keyword>
<dbReference type="Gene3D" id="1.20.1250.20">
    <property type="entry name" value="MFS general substrate transporter like domains"/>
    <property type="match status" value="1"/>
</dbReference>
<keyword evidence="2" id="KW-0813">Transport</keyword>
<keyword evidence="3" id="KW-1003">Cell membrane</keyword>
<dbReference type="Pfam" id="PF05977">
    <property type="entry name" value="MFS_3"/>
    <property type="match status" value="1"/>
</dbReference>
<evidence type="ECO:0000256" key="1">
    <source>
        <dbReference type="ARBA" id="ARBA00004651"/>
    </source>
</evidence>
<protein>
    <submittedName>
        <fullName evidence="9">MFS transporter</fullName>
    </submittedName>
</protein>
<dbReference type="InterPro" id="IPR010290">
    <property type="entry name" value="TM_effector"/>
</dbReference>
<comment type="caution">
    <text evidence="9">The sequence shown here is derived from an EMBL/GenBank/DDBJ whole genome shotgun (WGS) entry which is preliminary data.</text>
</comment>
<evidence type="ECO:0000256" key="2">
    <source>
        <dbReference type="ARBA" id="ARBA00022448"/>
    </source>
</evidence>
<dbReference type="PROSITE" id="PS50850">
    <property type="entry name" value="MFS"/>
    <property type="match status" value="1"/>
</dbReference>
<dbReference type="PANTHER" id="PTHR23513">
    <property type="entry name" value="INTEGRAL MEMBRANE EFFLUX PROTEIN-RELATED"/>
    <property type="match status" value="1"/>
</dbReference>
<evidence type="ECO:0000313" key="10">
    <source>
        <dbReference type="Proteomes" id="UP001523216"/>
    </source>
</evidence>
<dbReference type="PANTHER" id="PTHR23513:SF6">
    <property type="entry name" value="MAJOR FACILITATOR SUPERFAMILY ASSOCIATED DOMAIN-CONTAINING PROTEIN"/>
    <property type="match status" value="1"/>
</dbReference>
<evidence type="ECO:0000256" key="6">
    <source>
        <dbReference type="ARBA" id="ARBA00023136"/>
    </source>
</evidence>